<dbReference type="PANTHER" id="PTHR43767">
    <property type="entry name" value="LONG-CHAIN-FATTY-ACID--COA LIGASE"/>
    <property type="match status" value="1"/>
</dbReference>
<feature type="domain" description="AMP-binding enzyme C-terminal" evidence="3">
    <location>
        <begin position="421"/>
        <end position="496"/>
    </location>
</feature>
<dbReference type="Gene3D" id="3.40.50.12780">
    <property type="entry name" value="N-terminal domain of ligase-like"/>
    <property type="match status" value="1"/>
</dbReference>
<dbReference type="EC" id="6.2.1.3" evidence="4"/>
<dbReference type="InterPro" id="IPR045851">
    <property type="entry name" value="AMP-bd_C_sf"/>
</dbReference>
<dbReference type="GO" id="GO:0004467">
    <property type="term" value="F:long-chain fatty acid-CoA ligase activity"/>
    <property type="evidence" value="ECO:0007669"/>
    <property type="project" value="UniProtKB-EC"/>
</dbReference>
<dbReference type="Gene3D" id="3.30.300.30">
    <property type="match status" value="1"/>
</dbReference>
<protein>
    <submittedName>
        <fullName evidence="4">Long-chain-fatty-acid--CoA ligase</fullName>
        <ecNumber evidence="4">6.2.1.3</ecNumber>
    </submittedName>
</protein>
<keyword evidence="4" id="KW-0436">Ligase</keyword>
<dbReference type="InterPro" id="IPR020845">
    <property type="entry name" value="AMP-binding_CS"/>
</dbReference>
<dbReference type="InterPro" id="IPR025110">
    <property type="entry name" value="AMP-bd_C"/>
</dbReference>
<evidence type="ECO:0000256" key="1">
    <source>
        <dbReference type="SAM" id="MobiDB-lite"/>
    </source>
</evidence>
<evidence type="ECO:0000259" key="2">
    <source>
        <dbReference type="Pfam" id="PF00501"/>
    </source>
</evidence>
<feature type="domain" description="AMP-dependent synthetase/ligase" evidence="2">
    <location>
        <begin position="12"/>
        <end position="371"/>
    </location>
</feature>
<name>A0A5B8RAP5_9ZZZZ</name>
<evidence type="ECO:0000259" key="3">
    <source>
        <dbReference type="Pfam" id="PF13193"/>
    </source>
</evidence>
<sequence length="520" mass="54395">MTAGTALPLAWFTASAQSAPEAAALECDGRVTAYGELLAGAAGVAAWLRERGIAPGDRVGLLLDEAPAYVAAYYGTLAAGGVVVALNTAAHAGSLTAWLAHAGARFMIAGPHPDLGAVIEGHAPEHLLFTGGDRPPVVAERWHQAVDAGAEWRPAPAAGRTLASLIYTSGTTGTPKGVMISHGNLAANVAAIVDYLRLGPEDRTASPLPFHYSYGNSVLHTHMAAGACLVRLGSMAYPQRVLETLAGSAVTGFSGVAATYALLLGRHRPDGIVLPRLRYLTHAGGPMPAPLLQRLRDTFPRAEVFVMYGQTEATARIAYLPPERLDQRPGSVGRPLPGVQVSVRDPEGRSCPPGTRGEVWVSGPNVMQGYWRAPELTAGVLSDGWLHTGDLGWLDDDGFLYLVGRIGDEIKTGAHRVSPEEVEEVLAGCPGVAEAGVVGMPDEFLGQVIRAVVVPGDGAAVSPRAVLAHCRQRLPAYKVPREVICAAALPRTASGKLQRFRLAADPIPAQQATALAEGET</sequence>
<dbReference type="AlphaFoldDB" id="A0A5B8RAP5"/>
<dbReference type="SUPFAM" id="SSF56801">
    <property type="entry name" value="Acetyl-CoA synthetase-like"/>
    <property type="match status" value="1"/>
</dbReference>
<dbReference type="InterPro" id="IPR042099">
    <property type="entry name" value="ANL_N_sf"/>
</dbReference>
<evidence type="ECO:0000313" key="4">
    <source>
        <dbReference type="EMBL" id="QEA06269.1"/>
    </source>
</evidence>
<dbReference type="Pfam" id="PF13193">
    <property type="entry name" value="AMP-binding_C"/>
    <property type="match status" value="1"/>
</dbReference>
<dbReference type="Pfam" id="PF00501">
    <property type="entry name" value="AMP-binding"/>
    <property type="match status" value="1"/>
</dbReference>
<feature type="region of interest" description="Disordered" evidence="1">
    <location>
        <begin position="328"/>
        <end position="357"/>
    </location>
</feature>
<dbReference type="PANTHER" id="PTHR43767:SF10">
    <property type="entry name" value="SURFACTIN SYNTHASE SUBUNIT 1"/>
    <property type="match status" value="1"/>
</dbReference>
<dbReference type="EMBL" id="MN079133">
    <property type="protein sequence ID" value="QEA06269.1"/>
    <property type="molecule type" value="Genomic_DNA"/>
</dbReference>
<organism evidence="4">
    <name type="scientific">uncultured organism</name>
    <dbReference type="NCBI Taxonomy" id="155900"/>
    <lineage>
        <taxon>unclassified sequences</taxon>
        <taxon>environmental samples</taxon>
    </lineage>
</organism>
<dbReference type="PROSITE" id="PS00455">
    <property type="entry name" value="AMP_BINDING"/>
    <property type="match status" value="1"/>
</dbReference>
<dbReference type="InterPro" id="IPR050237">
    <property type="entry name" value="ATP-dep_AMP-bd_enzyme"/>
</dbReference>
<reference evidence="4" key="1">
    <citation type="submission" date="2019-06" db="EMBL/GenBank/DDBJ databases">
        <authorList>
            <person name="Murdoch R.W."/>
            <person name="Fathepure B."/>
        </authorList>
    </citation>
    <scope>NUCLEOTIDE SEQUENCE</scope>
</reference>
<dbReference type="InterPro" id="IPR000873">
    <property type="entry name" value="AMP-dep_synth/lig_dom"/>
</dbReference>
<proteinExistence type="predicted"/>
<gene>
    <name evidence="4" type="primary">lcfB_1</name>
    <name evidence="4" type="ORF">KBTEX_02600</name>
</gene>
<accession>A0A5B8RAP5</accession>